<dbReference type="Proteomes" id="UP000031668">
    <property type="component" value="Unassembled WGS sequence"/>
</dbReference>
<accession>A0A0C2J2Z4</accession>
<evidence type="ECO:0000313" key="1">
    <source>
        <dbReference type="EMBL" id="KII63452.1"/>
    </source>
</evidence>
<sequence length="100" mass="12198">MNDKSIKNLMMNMWSKYFRAYYTEKLNSSIKFYMIESYRIIFLPFNFRITTIEKQKKLNGYIQGKVKPFIPNFINLKPKKILSLKPFLMYKYIIAKNMMI</sequence>
<dbReference type="AlphaFoldDB" id="A0A0C2J2Z4"/>
<proteinExistence type="predicted"/>
<gene>
    <name evidence="1" type="ORF">RF11_02261</name>
</gene>
<reference evidence="1 2" key="1">
    <citation type="journal article" date="2014" name="Genome Biol. Evol.">
        <title>The genome of the myxosporean Thelohanellus kitauei shows adaptations to nutrient acquisition within its fish host.</title>
        <authorList>
            <person name="Yang Y."/>
            <person name="Xiong J."/>
            <person name="Zhou Z."/>
            <person name="Huo F."/>
            <person name="Miao W."/>
            <person name="Ran C."/>
            <person name="Liu Y."/>
            <person name="Zhang J."/>
            <person name="Feng J."/>
            <person name="Wang M."/>
            <person name="Wang M."/>
            <person name="Wang L."/>
            <person name="Yao B."/>
        </authorList>
    </citation>
    <scope>NUCLEOTIDE SEQUENCE [LARGE SCALE GENOMIC DNA]</scope>
    <source>
        <strain evidence="1">Wuqing</strain>
    </source>
</reference>
<evidence type="ECO:0000313" key="2">
    <source>
        <dbReference type="Proteomes" id="UP000031668"/>
    </source>
</evidence>
<comment type="caution">
    <text evidence="1">The sequence shown here is derived from an EMBL/GenBank/DDBJ whole genome shotgun (WGS) entry which is preliminary data.</text>
</comment>
<keyword evidence="2" id="KW-1185">Reference proteome</keyword>
<protein>
    <submittedName>
        <fullName evidence="1">Uncharacterized protein</fullName>
    </submittedName>
</protein>
<organism evidence="1 2">
    <name type="scientific">Thelohanellus kitauei</name>
    <name type="common">Myxosporean</name>
    <dbReference type="NCBI Taxonomy" id="669202"/>
    <lineage>
        <taxon>Eukaryota</taxon>
        <taxon>Metazoa</taxon>
        <taxon>Cnidaria</taxon>
        <taxon>Myxozoa</taxon>
        <taxon>Myxosporea</taxon>
        <taxon>Bivalvulida</taxon>
        <taxon>Platysporina</taxon>
        <taxon>Myxobolidae</taxon>
        <taxon>Thelohanellus</taxon>
    </lineage>
</organism>
<name>A0A0C2J2Z4_THEKT</name>
<dbReference type="EMBL" id="JWZT01004669">
    <property type="protein sequence ID" value="KII63452.1"/>
    <property type="molecule type" value="Genomic_DNA"/>
</dbReference>